<proteinExistence type="predicted"/>
<reference evidence="1" key="1">
    <citation type="journal article" date="2023" name="Genome Biol. Evol.">
        <title>Long-read-based Genome Assembly of Drosophila gunungcola Reveals Fewer Chemosensory Genes in Flower-breeding Species.</title>
        <authorList>
            <person name="Negi A."/>
            <person name="Liao B.Y."/>
            <person name="Yeh S.D."/>
        </authorList>
    </citation>
    <scope>NUCLEOTIDE SEQUENCE</scope>
    <source>
        <strain evidence="1">Sukarami</strain>
    </source>
</reference>
<comment type="caution">
    <text evidence="1">The sequence shown here is derived from an EMBL/GenBank/DDBJ whole genome shotgun (WGS) entry which is preliminary data.</text>
</comment>
<evidence type="ECO:0000313" key="1">
    <source>
        <dbReference type="EMBL" id="KAI8046230.1"/>
    </source>
</evidence>
<protein>
    <submittedName>
        <fullName evidence="1">Uncharacterized protein</fullName>
    </submittedName>
</protein>
<feature type="non-terminal residue" evidence="1">
    <location>
        <position position="94"/>
    </location>
</feature>
<dbReference type="EMBL" id="JAMKOV010000001">
    <property type="protein sequence ID" value="KAI8046230.1"/>
    <property type="molecule type" value="Genomic_DNA"/>
</dbReference>
<dbReference type="Proteomes" id="UP001059596">
    <property type="component" value="Chromosome 3R"/>
</dbReference>
<evidence type="ECO:0000313" key="2">
    <source>
        <dbReference type="Proteomes" id="UP001059596"/>
    </source>
</evidence>
<accession>A0A9P9Z0C0</accession>
<gene>
    <name evidence="1" type="ORF">M5D96_002431</name>
</gene>
<organism evidence="1 2">
    <name type="scientific">Drosophila gunungcola</name>
    <name type="common">fruit fly</name>
    <dbReference type="NCBI Taxonomy" id="103775"/>
    <lineage>
        <taxon>Eukaryota</taxon>
        <taxon>Metazoa</taxon>
        <taxon>Ecdysozoa</taxon>
        <taxon>Arthropoda</taxon>
        <taxon>Hexapoda</taxon>
        <taxon>Insecta</taxon>
        <taxon>Pterygota</taxon>
        <taxon>Neoptera</taxon>
        <taxon>Endopterygota</taxon>
        <taxon>Diptera</taxon>
        <taxon>Brachycera</taxon>
        <taxon>Muscomorpha</taxon>
        <taxon>Ephydroidea</taxon>
        <taxon>Drosophilidae</taxon>
        <taxon>Drosophila</taxon>
        <taxon>Sophophora</taxon>
    </lineage>
</organism>
<name>A0A9P9Z0C0_9MUSC</name>
<dbReference type="AlphaFoldDB" id="A0A9P9Z0C0"/>
<keyword evidence="2" id="KW-1185">Reference proteome</keyword>
<sequence>AGQVGPSQESQAEAVLRLGFFSCICNFVYGRAHLMSCIGIGKCFHSCSSCCFCCCCCCCRFCCTCECCSCAQLGGVPGFCGAGPAPTTRLIGNA</sequence>